<evidence type="ECO:0000256" key="1">
    <source>
        <dbReference type="ARBA" id="ARBA00022884"/>
    </source>
</evidence>
<dbReference type="GO" id="GO:0008168">
    <property type="term" value="F:methyltransferase activity"/>
    <property type="evidence" value="ECO:0007669"/>
    <property type="project" value="UniProtKB-KW"/>
</dbReference>
<feature type="domain" description="Ribosomal RNA methyltransferase FtsJ" evidence="2">
    <location>
        <begin position="14"/>
        <end position="160"/>
    </location>
</feature>
<dbReference type="InterPro" id="IPR002877">
    <property type="entry name" value="RNA_MeTrfase_FtsJ_dom"/>
</dbReference>
<dbReference type="Pfam" id="PF01728">
    <property type="entry name" value="FtsJ"/>
    <property type="match status" value="1"/>
</dbReference>
<keyword evidence="3" id="KW-0489">Methyltransferase</keyword>
<dbReference type="EC" id="2.1.1.226" evidence="3"/>
<protein>
    <submittedName>
        <fullName evidence="3">16S/23S rRNA (Cytidine-2'-O)-methyltransferase TlyA</fullName>
        <ecNumber evidence="3">2.1.1.226</ecNumber>
    </submittedName>
</protein>
<dbReference type="OrthoDB" id="9784736at2"/>
<dbReference type="CDD" id="cd02440">
    <property type="entry name" value="AdoMet_MTases"/>
    <property type="match status" value="1"/>
</dbReference>
<accession>A0A518C1A4</accession>
<proteinExistence type="predicted"/>
<dbReference type="InterPro" id="IPR047048">
    <property type="entry name" value="TlyA"/>
</dbReference>
<dbReference type="Gene3D" id="3.40.50.150">
    <property type="entry name" value="Vaccinia Virus protein VP39"/>
    <property type="match status" value="1"/>
</dbReference>
<evidence type="ECO:0000259" key="2">
    <source>
        <dbReference type="Pfam" id="PF01728"/>
    </source>
</evidence>
<keyword evidence="1" id="KW-0694">RNA-binding</keyword>
<dbReference type="EMBL" id="CP036280">
    <property type="protein sequence ID" value="QDU73001.1"/>
    <property type="molecule type" value="Genomic_DNA"/>
</dbReference>
<dbReference type="GO" id="GO:0003723">
    <property type="term" value="F:RNA binding"/>
    <property type="evidence" value="ECO:0007669"/>
    <property type="project" value="UniProtKB-KW"/>
</dbReference>
<dbReference type="GO" id="GO:0032259">
    <property type="term" value="P:methylation"/>
    <property type="evidence" value="ECO:0007669"/>
    <property type="project" value="UniProtKB-KW"/>
</dbReference>
<name>A0A518C1A4_9BACT</name>
<keyword evidence="4" id="KW-1185">Reference proteome</keyword>
<dbReference type="KEGG" id="mcad:Pan265_28790"/>
<sequence>MTSESTPSESSGGFVSRAGAKLEAALTAFNIDVAGLACADLGCSTGGFTDCLIQRQAARVYAVDTAYGELAWKLRQHPNVITLERQNALHLDPNGPHHRPKTAKLFDDFQGVHLVTIDLGWTKLNKALPAALQWLRHDQPTTIIPLIKPHYESGQHQLSDAEAQRISHDVAETLANDQIQLKDLIPSPVRGGKGNNLEFLAHLAINPS</sequence>
<dbReference type="SUPFAM" id="SSF53335">
    <property type="entry name" value="S-adenosyl-L-methionine-dependent methyltransferases"/>
    <property type="match status" value="1"/>
</dbReference>
<dbReference type="InterPro" id="IPR029063">
    <property type="entry name" value="SAM-dependent_MTases_sf"/>
</dbReference>
<dbReference type="Proteomes" id="UP000320386">
    <property type="component" value="Chromosome"/>
</dbReference>
<gene>
    <name evidence="3" type="primary">tlyA</name>
    <name evidence="3" type="ORF">Pan265_28790</name>
</gene>
<evidence type="ECO:0000313" key="4">
    <source>
        <dbReference type="Proteomes" id="UP000320386"/>
    </source>
</evidence>
<reference evidence="3 4" key="1">
    <citation type="submission" date="2019-02" db="EMBL/GenBank/DDBJ databases">
        <title>Deep-cultivation of Planctomycetes and their phenomic and genomic characterization uncovers novel biology.</title>
        <authorList>
            <person name="Wiegand S."/>
            <person name="Jogler M."/>
            <person name="Boedeker C."/>
            <person name="Pinto D."/>
            <person name="Vollmers J."/>
            <person name="Rivas-Marin E."/>
            <person name="Kohn T."/>
            <person name="Peeters S.H."/>
            <person name="Heuer A."/>
            <person name="Rast P."/>
            <person name="Oberbeckmann S."/>
            <person name="Bunk B."/>
            <person name="Jeske O."/>
            <person name="Meyerdierks A."/>
            <person name="Storesund J.E."/>
            <person name="Kallscheuer N."/>
            <person name="Luecker S."/>
            <person name="Lage O.M."/>
            <person name="Pohl T."/>
            <person name="Merkel B.J."/>
            <person name="Hornburger P."/>
            <person name="Mueller R.-W."/>
            <person name="Bruemmer F."/>
            <person name="Labrenz M."/>
            <person name="Spormann A.M."/>
            <person name="Op den Camp H."/>
            <person name="Overmann J."/>
            <person name="Amann R."/>
            <person name="Jetten M.S.M."/>
            <person name="Mascher T."/>
            <person name="Medema M.H."/>
            <person name="Devos D.P."/>
            <person name="Kaster A.-K."/>
            <person name="Ovreas L."/>
            <person name="Rohde M."/>
            <person name="Galperin M.Y."/>
            <person name="Jogler C."/>
        </authorList>
    </citation>
    <scope>NUCLEOTIDE SEQUENCE [LARGE SCALE GENOMIC DNA]</scope>
    <source>
        <strain evidence="3 4">Pan265</strain>
    </source>
</reference>
<dbReference type="PANTHER" id="PTHR32319:SF0">
    <property type="entry name" value="BACTERIAL HEMOLYSIN-LIKE PROTEIN"/>
    <property type="match status" value="1"/>
</dbReference>
<keyword evidence="3" id="KW-0808">Transferase</keyword>
<dbReference type="PANTHER" id="PTHR32319">
    <property type="entry name" value="BACTERIAL HEMOLYSIN-LIKE PROTEIN"/>
    <property type="match status" value="1"/>
</dbReference>
<organism evidence="3 4">
    <name type="scientific">Mucisphaera calidilacus</name>
    <dbReference type="NCBI Taxonomy" id="2527982"/>
    <lineage>
        <taxon>Bacteria</taxon>
        <taxon>Pseudomonadati</taxon>
        <taxon>Planctomycetota</taxon>
        <taxon>Phycisphaerae</taxon>
        <taxon>Phycisphaerales</taxon>
        <taxon>Phycisphaeraceae</taxon>
        <taxon>Mucisphaera</taxon>
    </lineage>
</organism>
<dbReference type="RefSeq" id="WP_145447142.1">
    <property type="nucleotide sequence ID" value="NZ_CP036280.1"/>
</dbReference>
<dbReference type="AlphaFoldDB" id="A0A518C1A4"/>
<evidence type="ECO:0000313" key="3">
    <source>
        <dbReference type="EMBL" id="QDU73001.1"/>
    </source>
</evidence>